<evidence type="ECO:0000313" key="15">
    <source>
        <dbReference type="Proteomes" id="UP000478746"/>
    </source>
</evidence>
<dbReference type="EMBL" id="WDTJ01000001">
    <property type="protein sequence ID" value="KAB7237581.1"/>
    <property type="molecule type" value="Genomic_DNA"/>
</dbReference>
<gene>
    <name evidence="8" type="ORF">DWV59_03125</name>
    <name evidence="7" type="ORF">DXC63_09320</name>
    <name evidence="6" type="ORF">DXC85_10375</name>
    <name evidence="5" type="ORF">GBB65_08780</name>
    <name evidence="4" type="ORF">GBC43_00555</name>
    <name evidence="3" type="ORF">GBC97_05330</name>
    <name evidence="2" type="ORF">GBK08_05430</name>
</gene>
<dbReference type="AlphaFoldDB" id="A0A133LFE4"/>
<evidence type="ECO:0000313" key="11">
    <source>
        <dbReference type="Proteomes" id="UP000265775"/>
    </source>
</evidence>
<evidence type="ECO:0000313" key="12">
    <source>
        <dbReference type="Proteomes" id="UP000451234"/>
    </source>
</evidence>
<dbReference type="EMBL" id="WDVF01000008">
    <property type="protein sequence ID" value="KAB7135758.1"/>
    <property type="molecule type" value="Genomic_DNA"/>
</dbReference>
<evidence type="ECO:0000313" key="3">
    <source>
        <dbReference type="EMBL" id="KAB7135758.1"/>
    </source>
</evidence>
<name>A0A133LFE4_BIFLN</name>
<sequence>MPKAMIVPARPPAEGSPFHTRFPIVGLLALAVGSARSKCVLLISVRSPPLRERSKTSCHPANPRSGRRTIRSRQLIQC</sequence>
<dbReference type="Proteomes" id="UP000461165">
    <property type="component" value="Unassembled WGS sequence"/>
</dbReference>
<accession>A0A133LFE4</accession>
<dbReference type="EMBL" id="QSRH01000017">
    <property type="protein sequence ID" value="RGL00843.1"/>
    <property type="molecule type" value="Genomic_DNA"/>
</dbReference>
<dbReference type="Proteomes" id="UP000451234">
    <property type="component" value="Unassembled WGS sequence"/>
</dbReference>
<dbReference type="EMBL" id="WDRV01000010">
    <property type="protein sequence ID" value="KAB7322311.1"/>
    <property type="molecule type" value="Genomic_DNA"/>
</dbReference>
<evidence type="ECO:0000313" key="14">
    <source>
        <dbReference type="Proteomes" id="UP000461165"/>
    </source>
</evidence>
<dbReference type="Proteomes" id="UP000478746">
    <property type="component" value="Unassembled WGS sequence"/>
</dbReference>
<reference evidence="12 13" key="2">
    <citation type="journal article" date="2019" name="Nat. Med.">
        <title>A library of human gut bacterial isolates paired with longitudinal multiomics data enables mechanistic microbiome research.</title>
        <authorList>
            <person name="Poyet M."/>
            <person name="Groussin M."/>
            <person name="Gibbons S.M."/>
            <person name="Avila-Pacheco J."/>
            <person name="Jiang X."/>
            <person name="Kearney S.M."/>
            <person name="Perrotta A.R."/>
            <person name="Berdy B."/>
            <person name="Zhao S."/>
            <person name="Lieberman T.D."/>
            <person name="Swanson P.K."/>
            <person name="Smith M."/>
            <person name="Roesemann S."/>
            <person name="Alexander J.E."/>
            <person name="Rich S.A."/>
            <person name="Livny J."/>
            <person name="Vlamakis H."/>
            <person name="Clish C."/>
            <person name="Bullock K."/>
            <person name="Deik A."/>
            <person name="Scott J."/>
            <person name="Pierce K.A."/>
            <person name="Xavier R.J."/>
            <person name="Alm E.J."/>
        </authorList>
    </citation>
    <scope>NUCLEOTIDE SEQUENCE [LARGE SCALE GENOMIC DNA]</scope>
    <source>
        <strain evidence="4 13">BIOML-A118</strain>
        <strain evidence="3 14">BIOML-A166</strain>
        <strain evidence="2 15">BIOML-A320</strain>
        <strain evidence="5 12">BIOML-A75</strain>
    </source>
</reference>
<evidence type="ECO:0000313" key="9">
    <source>
        <dbReference type="Proteomes" id="UP000261186"/>
    </source>
</evidence>
<evidence type="ECO:0000313" key="7">
    <source>
        <dbReference type="EMBL" id="RGL46363.1"/>
    </source>
</evidence>
<reference evidence="9 10" key="1">
    <citation type="submission" date="2018-08" db="EMBL/GenBank/DDBJ databases">
        <title>A genome reference for cultivated species of the human gut microbiota.</title>
        <authorList>
            <person name="Zou Y."/>
            <person name="Xue W."/>
            <person name="Luo G."/>
        </authorList>
    </citation>
    <scope>NUCLEOTIDE SEQUENCE [LARGE SCALE GENOMIC DNA]</scope>
    <source>
        <strain evidence="8 11">AF11-12</strain>
        <strain evidence="7 10">TF06-45A</strain>
        <strain evidence="6 9">TF08-4AC</strain>
    </source>
</reference>
<evidence type="ECO:0000313" key="2">
    <source>
        <dbReference type="EMBL" id="KAB6838207.1"/>
    </source>
</evidence>
<dbReference type="EMBL" id="QSRZ01000010">
    <property type="protein sequence ID" value="RGL46363.1"/>
    <property type="molecule type" value="Genomic_DNA"/>
</dbReference>
<evidence type="ECO:0000313" key="6">
    <source>
        <dbReference type="EMBL" id="RGL00843.1"/>
    </source>
</evidence>
<dbReference type="Proteomes" id="UP000265775">
    <property type="component" value="Unassembled WGS sequence"/>
</dbReference>
<organism evidence="2 15">
    <name type="scientific">Bifidobacterium longum</name>
    <dbReference type="NCBI Taxonomy" id="216816"/>
    <lineage>
        <taxon>Bacteria</taxon>
        <taxon>Bacillati</taxon>
        <taxon>Actinomycetota</taxon>
        <taxon>Actinomycetes</taxon>
        <taxon>Bifidobacteriales</taxon>
        <taxon>Bifidobacteriaceae</taxon>
        <taxon>Bifidobacterium</taxon>
    </lineage>
</organism>
<dbReference type="Proteomes" id="UP000261288">
    <property type="component" value="Unassembled WGS sequence"/>
</dbReference>
<evidence type="ECO:0000313" key="8">
    <source>
        <dbReference type="EMBL" id="RGW65127.1"/>
    </source>
</evidence>
<dbReference type="EMBL" id="QSAR01000003">
    <property type="protein sequence ID" value="RGW65127.1"/>
    <property type="molecule type" value="Genomic_DNA"/>
</dbReference>
<dbReference type="Proteomes" id="UP000261186">
    <property type="component" value="Unassembled WGS sequence"/>
</dbReference>
<dbReference type="Proteomes" id="UP000460333">
    <property type="component" value="Unassembled WGS sequence"/>
</dbReference>
<feature type="region of interest" description="Disordered" evidence="1">
    <location>
        <begin position="51"/>
        <end position="78"/>
    </location>
</feature>
<evidence type="ECO:0000313" key="10">
    <source>
        <dbReference type="Proteomes" id="UP000261288"/>
    </source>
</evidence>
<dbReference type="EMBL" id="WEAY01000008">
    <property type="protein sequence ID" value="KAB6838207.1"/>
    <property type="molecule type" value="Genomic_DNA"/>
</dbReference>
<evidence type="ECO:0000313" key="5">
    <source>
        <dbReference type="EMBL" id="KAB7322311.1"/>
    </source>
</evidence>
<evidence type="ECO:0000313" key="13">
    <source>
        <dbReference type="Proteomes" id="UP000460333"/>
    </source>
</evidence>
<evidence type="ECO:0000313" key="4">
    <source>
        <dbReference type="EMBL" id="KAB7237581.1"/>
    </source>
</evidence>
<protein>
    <submittedName>
        <fullName evidence="2">Uncharacterized protein</fullName>
    </submittedName>
</protein>
<evidence type="ECO:0000256" key="1">
    <source>
        <dbReference type="SAM" id="MobiDB-lite"/>
    </source>
</evidence>
<proteinExistence type="predicted"/>
<comment type="caution">
    <text evidence="2">The sequence shown here is derived from an EMBL/GenBank/DDBJ whole genome shotgun (WGS) entry which is preliminary data.</text>
</comment>